<organism evidence="1 2">
    <name type="scientific">Athelia psychrophila</name>
    <dbReference type="NCBI Taxonomy" id="1759441"/>
    <lineage>
        <taxon>Eukaryota</taxon>
        <taxon>Fungi</taxon>
        <taxon>Dikarya</taxon>
        <taxon>Basidiomycota</taxon>
        <taxon>Agaricomycotina</taxon>
        <taxon>Agaricomycetes</taxon>
        <taxon>Agaricomycetidae</taxon>
        <taxon>Atheliales</taxon>
        <taxon>Atheliaceae</taxon>
        <taxon>Athelia</taxon>
    </lineage>
</organism>
<keyword evidence="2" id="KW-1185">Reference proteome</keyword>
<feature type="non-terminal residue" evidence="1">
    <location>
        <position position="1"/>
    </location>
</feature>
<dbReference type="EMBL" id="KV417558">
    <property type="protein sequence ID" value="KZP20044.1"/>
    <property type="molecule type" value="Genomic_DNA"/>
</dbReference>
<evidence type="ECO:0000313" key="1">
    <source>
        <dbReference type="EMBL" id="KZP20044.1"/>
    </source>
</evidence>
<dbReference type="AlphaFoldDB" id="A0A166IPH7"/>
<dbReference type="Proteomes" id="UP000076532">
    <property type="component" value="Unassembled WGS sequence"/>
</dbReference>
<name>A0A166IPH7_9AGAM</name>
<evidence type="ECO:0008006" key="3">
    <source>
        <dbReference type="Google" id="ProtNLM"/>
    </source>
</evidence>
<dbReference type="STRING" id="436010.A0A166IPH7"/>
<evidence type="ECO:0000313" key="2">
    <source>
        <dbReference type="Proteomes" id="UP000076532"/>
    </source>
</evidence>
<dbReference type="OrthoDB" id="2803283at2759"/>
<protein>
    <recommendedName>
        <fullName evidence="3">Reverse transcriptase domain-containing protein</fullName>
    </recommendedName>
</protein>
<reference evidence="1 2" key="1">
    <citation type="journal article" date="2016" name="Mol. Biol. Evol.">
        <title>Comparative Genomics of Early-Diverging Mushroom-Forming Fungi Provides Insights into the Origins of Lignocellulose Decay Capabilities.</title>
        <authorList>
            <person name="Nagy L.G."/>
            <person name="Riley R."/>
            <person name="Tritt A."/>
            <person name="Adam C."/>
            <person name="Daum C."/>
            <person name="Floudas D."/>
            <person name="Sun H."/>
            <person name="Yadav J.S."/>
            <person name="Pangilinan J."/>
            <person name="Larsson K.H."/>
            <person name="Matsuura K."/>
            <person name="Barry K."/>
            <person name="Labutti K."/>
            <person name="Kuo R."/>
            <person name="Ohm R.A."/>
            <person name="Bhattacharya S.S."/>
            <person name="Shirouzu T."/>
            <person name="Yoshinaga Y."/>
            <person name="Martin F.M."/>
            <person name="Grigoriev I.V."/>
            <person name="Hibbett D.S."/>
        </authorList>
    </citation>
    <scope>NUCLEOTIDE SEQUENCE [LARGE SCALE GENOMIC DNA]</scope>
    <source>
        <strain evidence="1 2">CBS 109695</strain>
    </source>
</reference>
<gene>
    <name evidence="1" type="ORF">FIBSPDRAFT_699621</name>
</gene>
<sequence>RSTCLWGFRIPGSTEKLIMTLFADDTTVYLSKFDDFKHLKNELDRWCLASRAHFNVTKTEVIPLGTLEYRQQLRQMRRNKEGGSKLQADIHITEEGEPTRTLGGWIGNGVEQAQVWAKTLDKVQASLDRWTRGRLTLHLKAKIVQITVGAMTQYLTKVQGMPKAVEDKLVRMMKDFIWDRARAPMRLDFLYRAPDEGGLGLLDLRSRNDAIELGWCRTYLDLGSNRPTWTLLADVLFEDQIPKSQGTIDRDVTMNQFLQDWRPNVSGRSGLPKDLVQLIKVSRKHNVELAALRLTGRAKVSLPAWYH</sequence>
<accession>A0A166IPH7</accession>
<feature type="non-terminal residue" evidence="1">
    <location>
        <position position="307"/>
    </location>
</feature>
<proteinExistence type="predicted"/>